<name>K0AX56_GOTA9</name>
<dbReference type="InterPro" id="IPR014198">
    <property type="entry name" value="Spore_III_AB"/>
</dbReference>
<dbReference type="eggNOG" id="ENOG5032S0Q">
    <property type="taxonomic scope" value="Bacteria"/>
</dbReference>
<evidence type="ECO:0000313" key="2">
    <source>
        <dbReference type="Proteomes" id="UP000006094"/>
    </source>
</evidence>
<dbReference type="PIRSF" id="PIRSF021435">
    <property type="entry name" value="SpoIIIAB"/>
    <property type="match status" value="1"/>
</dbReference>
<gene>
    <name evidence="1" type="primary">spoIIIAB</name>
    <name evidence="1" type="ordered locus">Curi_c13730</name>
</gene>
<proteinExistence type="predicted"/>
<evidence type="ECO:0000313" key="1">
    <source>
        <dbReference type="EMBL" id="AFS78383.1"/>
    </source>
</evidence>
<organism evidence="1 2">
    <name type="scientific">Gottschalkia acidurici (strain ATCC 7906 / DSM 604 / BCRC 14475 / CIP 104303 / KCTC 5404 / NCIMB 10678 / 9a)</name>
    <name type="common">Clostridium acidurici</name>
    <dbReference type="NCBI Taxonomy" id="1128398"/>
    <lineage>
        <taxon>Bacteria</taxon>
        <taxon>Bacillati</taxon>
        <taxon>Bacillota</taxon>
        <taxon>Tissierellia</taxon>
        <taxon>Tissierellales</taxon>
        <taxon>Gottschalkiaceae</taxon>
        <taxon>Gottschalkia</taxon>
    </lineage>
</organism>
<dbReference type="AlphaFoldDB" id="K0AX56"/>
<dbReference type="RefSeq" id="WP_014967520.1">
    <property type="nucleotide sequence ID" value="NC_018664.1"/>
</dbReference>
<sequence>MFTVKILGCLFVIISSTMIGMEYSKKYTERLNNLVYVQNCIQLLETEIVYSCNPLPNALENVYNKGNKKVSFLFEEIRKYLLENKDKTLFESFEYSLSKFKDKLYLEDEDTEIILSLGRVLGVSDRLDQEKHFKTILVNLEMNHKDANEKKSKNAKMYKSLGVLFGFALVLILY</sequence>
<reference evidence="1 2" key="1">
    <citation type="journal article" date="2012" name="PLoS ONE">
        <title>The purine-utilizing bacterium Clostridium acidurici 9a: a genome-guided metabolic reconsideration.</title>
        <authorList>
            <person name="Hartwich K."/>
            <person name="Poehlein A."/>
            <person name="Daniel R."/>
        </authorList>
    </citation>
    <scope>NUCLEOTIDE SEQUENCE [LARGE SCALE GENOMIC DNA]</scope>
    <source>
        <strain evidence="2">ATCC 7906 / DSM 604 / BCRC 14475 / CIP 104303 / KCTC 5404 / NCIMB 10678 / 9a</strain>
    </source>
</reference>
<dbReference type="OrthoDB" id="1957909at2"/>
<keyword evidence="2" id="KW-1185">Reference proteome</keyword>
<dbReference type="STRING" id="1128398.Curi_c13730"/>
<accession>K0AX56</accession>
<dbReference type="Proteomes" id="UP000006094">
    <property type="component" value="Chromosome"/>
</dbReference>
<dbReference type="HOGENOM" id="CLU_120887_1_2_9"/>
<dbReference type="Pfam" id="PF09548">
    <property type="entry name" value="Spore_III_AB"/>
    <property type="match status" value="1"/>
</dbReference>
<dbReference type="NCBIfam" id="TIGR02833">
    <property type="entry name" value="spore_III_AB"/>
    <property type="match status" value="1"/>
</dbReference>
<protein>
    <submittedName>
        <fullName evidence="1">Stage III sporulation protein AB</fullName>
    </submittedName>
</protein>
<dbReference type="EMBL" id="CP003326">
    <property type="protein sequence ID" value="AFS78383.1"/>
    <property type="molecule type" value="Genomic_DNA"/>
</dbReference>
<dbReference type="KEGG" id="cad:Curi_c13730"/>